<dbReference type="InterPro" id="IPR003959">
    <property type="entry name" value="ATPase_AAA_core"/>
</dbReference>
<accession>A0AAX3MV52</accession>
<feature type="domain" description="AAA+ ATPase" evidence="4">
    <location>
        <begin position="65"/>
        <end position="197"/>
    </location>
</feature>
<dbReference type="CDD" id="cd19481">
    <property type="entry name" value="RecA-like_protease"/>
    <property type="match status" value="1"/>
</dbReference>
<dbReference type="AlphaFoldDB" id="A0AAX3MV52"/>
<comment type="similarity">
    <text evidence="1">Belongs to the AAA ATPase family.</text>
</comment>
<dbReference type="InterPro" id="IPR027417">
    <property type="entry name" value="P-loop_NTPase"/>
</dbReference>
<gene>
    <name evidence="5" type="ORF">PUW23_14560</name>
    <name evidence="6" type="ORF">PUW25_14300</name>
</gene>
<dbReference type="InterPro" id="IPR003593">
    <property type="entry name" value="AAA+_ATPase"/>
</dbReference>
<evidence type="ECO:0000256" key="2">
    <source>
        <dbReference type="ARBA" id="ARBA00022741"/>
    </source>
</evidence>
<dbReference type="Gene3D" id="1.10.8.60">
    <property type="match status" value="1"/>
</dbReference>
<keyword evidence="2" id="KW-0547">Nucleotide-binding</keyword>
<organism evidence="5 7">
    <name type="scientific">Paenibacillus urinalis</name>
    <dbReference type="NCBI Taxonomy" id="521520"/>
    <lineage>
        <taxon>Bacteria</taxon>
        <taxon>Bacillati</taxon>
        <taxon>Bacillota</taxon>
        <taxon>Bacilli</taxon>
        <taxon>Bacillales</taxon>
        <taxon>Paenibacillaceae</taxon>
        <taxon>Paenibacillus</taxon>
    </lineage>
</organism>
<dbReference type="RefSeq" id="WP_047910339.1">
    <property type="nucleotide sequence ID" value="NZ_CP118101.1"/>
</dbReference>
<dbReference type="SMART" id="SM00382">
    <property type="entry name" value="AAA"/>
    <property type="match status" value="1"/>
</dbReference>
<reference evidence="5 8" key="1">
    <citation type="submission" date="2023-02" db="EMBL/GenBank/DDBJ databases">
        <title>Pathogen: clinical or host-associated sample.</title>
        <authorList>
            <person name="Hergert J."/>
            <person name="Casey R."/>
            <person name="Wagner J."/>
            <person name="Young E.L."/>
            <person name="Oakeson K.F."/>
        </authorList>
    </citation>
    <scope>NUCLEOTIDE SEQUENCE</scope>
    <source>
        <strain evidence="6 8">2022CK-00829</strain>
        <strain evidence="5">2022CK-00830</strain>
    </source>
</reference>
<dbReference type="Gene3D" id="3.40.50.300">
    <property type="entry name" value="P-loop containing nucleotide triphosphate hydrolases"/>
    <property type="match status" value="1"/>
</dbReference>
<name>A0AAX3MV52_9BACL</name>
<evidence type="ECO:0000256" key="3">
    <source>
        <dbReference type="ARBA" id="ARBA00022840"/>
    </source>
</evidence>
<evidence type="ECO:0000313" key="7">
    <source>
        <dbReference type="Proteomes" id="UP001220962"/>
    </source>
</evidence>
<evidence type="ECO:0000259" key="4">
    <source>
        <dbReference type="SMART" id="SM00382"/>
    </source>
</evidence>
<dbReference type="Proteomes" id="UP001221519">
    <property type="component" value="Chromosome"/>
</dbReference>
<dbReference type="PANTHER" id="PTHR23073">
    <property type="entry name" value="26S PROTEASOME REGULATORY SUBUNIT"/>
    <property type="match status" value="1"/>
</dbReference>
<dbReference type="GO" id="GO:0005524">
    <property type="term" value="F:ATP binding"/>
    <property type="evidence" value="ECO:0007669"/>
    <property type="project" value="UniProtKB-KW"/>
</dbReference>
<evidence type="ECO:0000256" key="1">
    <source>
        <dbReference type="ARBA" id="ARBA00006914"/>
    </source>
</evidence>
<dbReference type="SUPFAM" id="SSF52540">
    <property type="entry name" value="P-loop containing nucleoside triphosphate hydrolases"/>
    <property type="match status" value="1"/>
</dbReference>
<dbReference type="Pfam" id="PF00004">
    <property type="entry name" value="AAA"/>
    <property type="match status" value="1"/>
</dbReference>
<protein>
    <submittedName>
        <fullName evidence="5">ATP-binding protein</fullName>
    </submittedName>
</protein>
<sequence length="271" mass="30697">MGQQKNKSKMLPKSKGIDAASVYSPAECRRKVKHIVLNEANAKIVEEFLQIQQMQDKFEAADVPMPNKIVMFGPPGTGKTLTAFYIAERLNLPLIMVRLDAIIHSHLGETGSNLRKIFEYAKSTSCVLFLDEVDAIARARDSIDEVKEMARVVNTLLQCLDEFDGSSIFVAATNLQAELDHAIWRRFDTRMHYDLPEETECRSYISKLMGNEAVESNLIDDAAQLLKGCSFADMEQVMIKARRKVIIEESSMDYTKIKNAFNDYFPNTMVQ</sequence>
<keyword evidence="3 5" id="KW-0067">ATP-binding</keyword>
<evidence type="ECO:0000313" key="6">
    <source>
        <dbReference type="EMBL" id="WDI00463.1"/>
    </source>
</evidence>
<keyword evidence="8" id="KW-1185">Reference proteome</keyword>
<dbReference type="EMBL" id="CP118108">
    <property type="protein sequence ID" value="WDI00463.1"/>
    <property type="molecule type" value="Genomic_DNA"/>
</dbReference>
<evidence type="ECO:0000313" key="5">
    <source>
        <dbReference type="EMBL" id="WDH80769.1"/>
    </source>
</evidence>
<dbReference type="EMBL" id="CP118101">
    <property type="protein sequence ID" value="WDH80769.1"/>
    <property type="molecule type" value="Genomic_DNA"/>
</dbReference>
<evidence type="ECO:0000313" key="8">
    <source>
        <dbReference type="Proteomes" id="UP001221519"/>
    </source>
</evidence>
<dbReference type="InterPro" id="IPR050221">
    <property type="entry name" value="26S_Proteasome_ATPase"/>
</dbReference>
<dbReference type="GO" id="GO:0016887">
    <property type="term" value="F:ATP hydrolysis activity"/>
    <property type="evidence" value="ECO:0007669"/>
    <property type="project" value="InterPro"/>
</dbReference>
<dbReference type="Proteomes" id="UP001220962">
    <property type="component" value="Chromosome"/>
</dbReference>
<proteinExistence type="inferred from homology"/>